<evidence type="ECO:0000256" key="1">
    <source>
        <dbReference type="ARBA" id="ARBA00005614"/>
    </source>
</evidence>
<proteinExistence type="inferred from homology"/>
<feature type="domain" description="Acylphosphatase-like" evidence="6">
    <location>
        <begin position="3"/>
        <end position="89"/>
    </location>
</feature>
<evidence type="ECO:0000259" key="6">
    <source>
        <dbReference type="PROSITE" id="PS51160"/>
    </source>
</evidence>
<sequence length="89" mass="9910">MKRFALQITGRVQGVGFRYVAAQRARSLALSGFARNDDTPSVSIEVQGEETALQSFLAWCRRGPQGASVESLQWKEVPPQEDEKIFVIV</sequence>
<dbReference type="PROSITE" id="PS51160">
    <property type="entry name" value="ACYLPHOSPHATASE_3"/>
    <property type="match status" value="1"/>
</dbReference>
<dbReference type="AlphaFoldDB" id="A0A1G2BNF5"/>
<comment type="catalytic activity">
    <reaction evidence="3 4">
        <text>an acyl phosphate + H2O = a carboxylate + phosphate + H(+)</text>
        <dbReference type="Rhea" id="RHEA:14965"/>
        <dbReference type="ChEBI" id="CHEBI:15377"/>
        <dbReference type="ChEBI" id="CHEBI:15378"/>
        <dbReference type="ChEBI" id="CHEBI:29067"/>
        <dbReference type="ChEBI" id="CHEBI:43474"/>
        <dbReference type="ChEBI" id="CHEBI:59918"/>
        <dbReference type="EC" id="3.6.1.7"/>
    </reaction>
</comment>
<organism evidence="7 8">
    <name type="scientific">Candidatus Komeilibacteria bacterium RIFCSPLOWO2_01_FULL_52_15</name>
    <dbReference type="NCBI Taxonomy" id="1798551"/>
    <lineage>
        <taxon>Bacteria</taxon>
        <taxon>Candidatus Komeiliibacteriota</taxon>
    </lineage>
</organism>
<dbReference type="Gene3D" id="3.30.70.100">
    <property type="match status" value="1"/>
</dbReference>
<gene>
    <name evidence="7" type="ORF">A3B30_02850</name>
</gene>
<comment type="caution">
    <text evidence="7">The sequence shown here is derived from an EMBL/GenBank/DDBJ whole genome shotgun (WGS) entry which is preliminary data.</text>
</comment>
<dbReference type="SUPFAM" id="SSF54975">
    <property type="entry name" value="Acylphosphatase/BLUF domain-like"/>
    <property type="match status" value="1"/>
</dbReference>
<feature type="active site" evidence="4">
    <location>
        <position position="18"/>
    </location>
</feature>
<evidence type="ECO:0000256" key="5">
    <source>
        <dbReference type="RuleBase" id="RU004168"/>
    </source>
</evidence>
<dbReference type="PROSITE" id="PS00150">
    <property type="entry name" value="ACYLPHOSPHATASE_1"/>
    <property type="match status" value="1"/>
</dbReference>
<protein>
    <recommendedName>
        <fullName evidence="2 4">acylphosphatase</fullName>
        <ecNumber evidence="2 4">3.6.1.7</ecNumber>
    </recommendedName>
</protein>
<evidence type="ECO:0000256" key="4">
    <source>
        <dbReference type="PROSITE-ProRule" id="PRU00520"/>
    </source>
</evidence>
<dbReference type="Pfam" id="PF00708">
    <property type="entry name" value="Acylphosphatase"/>
    <property type="match status" value="1"/>
</dbReference>
<dbReference type="Proteomes" id="UP000178248">
    <property type="component" value="Unassembled WGS sequence"/>
</dbReference>
<name>A0A1G2BNF5_9BACT</name>
<accession>A0A1G2BNF5</accession>
<evidence type="ECO:0000313" key="8">
    <source>
        <dbReference type="Proteomes" id="UP000178248"/>
    </source>
</evidence>
<evidence type="ECO:0000313" key="7">
    <source>
        <dbReference type="EMBL" id="OGY90674.1"/>
    </source>
</evidence>
<dbReference type="InterPro" id="IPR020456">
    <property type="entry name" value="Acylphosphatase"/>
</dbReference>
<dbReference type="InterPro" id="IPR036046">
    <property type="entry name" value="Acylphosphatase-like_dom_sf"/>
</dbReference>
<dbReference type="InterPro" id="IPR017968">
    <property type="entry name" value="Acylphosphatase_CS"/>
</dbReference>
<feature type="active site" evidence="4">
    <location>
        <position position="36"/>
    </location>
</feature>
<dbReference type="EC" id="3.6.1.7" evidence="2 4"/>
<dbReference type="GO" id="GO:0003998">
    <property type="term" value="F:acylphosphatase activity"/>
    <property type="evidence" value="ECO:0007669"/>
    <property type="project" value="UniProtKB-EC"/>
</dbReference>
<evidence type="ECO:0000256" key="3">
    <source>
        <dbReference type="ARBA" id="ARBA00047645"/>
    </source>
</evidence>
<reference evidence="7 8" key="1">
    <citation type="journal article" date="2016" name="Nat. Commun.">
        <title>Thousands of microbial genomes shed light on interconnected biogeochemical processes in an aquifer system.</title>
        <authorList>
            <person name="Anantharaman K."/>
            <person name="Brown C.T."/>
            <person name="Hug L.A."/>
            <person name="Sharon I."/>
            <person name="Castelle C.J."/>
            <person name="Probst A.J."/>
            <person name="Thomas B.C."/>
            <person name="Singh A."/>
            <person name="Wilkins M.J."/>
            <person name="Karaoz U."/>
            <person name="Brodie E.L."/>
            <person name="Williams K.H."/>
            <person name="Hubbard S.S."/>
            <person name="Banfield J.F."/>
        </authorList>
    </citation>
    <scope>NUCLEOTIDE SEQUENCE [LARGE SCALE GENOMIC DNA]</scope>
</reference>
<dbReference type="EMBL" id="MHKM01000038">
    <property type="protein sequence ID" value="OGY90674.1"/>
    <property type="molecule type" value="Genomic_DNA"/>
</dbReference>
<dbReference type="InterPro" id="IPR001792">
    <property type="entry name" value="Acylphosphatase-like_dom"/>
</dbReference>
<evidence type="ECO:0000256" key="2">
    <source>
        <dbReference type="ARBA" id="ARBA00012150"/>
    </source>
</evidence>
<dbReference type="PANTHER" id="PTHR47268:SF4">
    <property type="entry name" value="ACYLPHOSPHATASE"/>
    <property type="match status" value="1"/>
</dbReference>
<comment type="similarity">
    <text evidence="1 5">Belongs to the acylphosphatase family.</text>
</comment>
<dbReference type="STRING" id="1798551.A3B30_02850"/>
<dbReference type="PANTHER" id="PTHR47268">
    <property type="entry name" value="ACYLPHOSPHATASE"/>
    <property type="match status" value="1"/>
</dbReference>
<keyword evidence="4" id="KW-0378">Hydrolase</keyword>